<feature type="compositionally biased region" description="Low complexity" evidence="3">
    <location>
        <begin position="184"/>
        <end position="204"/>
    </location>
</feature>
<dbReference type="PANTHER" id="PTHR47957:SF3">
    <property type="entry name" value="ATP-DEPENDENT HELICASE HRQ1"/>
    <property type="match status" value="1"/>
</dbReference>
<keyword evidence="1" id="KW-0547">Nucleotide-binding</keyword>
<dbReference type="GO" id="GO:0005524">
    <property type="term" value="F:ATP binding"/>
    <property type="evidence" value="ECO:0007669"/>
    <property type="project" value="UniProtKB-KW"/>
</dbReference>
<feature type="compositionally biased region" description="Basic and acidic residues" evidence="3">
    <location>
        <begin position="288"/>
        <end position="308"/>
    </location>
</feature>
<dbReference type="GO" id="GO:0043138">
    <property type="term" value="F:3'-5' DNA helicase activity"/>
    <property type="evidence" value="ECO:0007669"/>
    <property type="project" value="TreeGrafter"/>
</dbReference>
<dbReference type="CDD" id="cd17923">
    <property type="entry name" value="DEXHc_Hrq1-like"/>
    <property type="match status" value="1"/>
</dbReference>
<keyword evidence="7" id="KW-0347">Helicase</keyword>
<dbReference type="STRING" id="694270.A0A395S7E5"/>
<dbReference type="InterPro" id="IPR027417">
    <property type="entry name" value="P-loop_NTPase"/>
</dbReference>
<evidence type="ECO:0000256" key="1">
    <source>
        <dbReference type="ARBA" id="ARBA00022741"/>
    </source>
</evidence>
<feature type="region of interest" description="Disordered" evidence="3">
    <location>
        <begin position="160"/>
        <end position="308"/>
    </location>
</feature>
<evidence type="ECO:0000259" key="6">
    <source>
        <dbReference type="PROSITE" id="PS51194"/>
    </source>
</evidence>
<dbReference type="InterPro" id="IPR055227">
    <property type="entry name" value="HRQ1_WHD"/>
</dbReference>
<dbReference type="PANTHER" id="PTHR47957">
    <property type="entry name" value="ATP-DEPENDENT HELICASE HRQ1"/>
    <property type="match status" value="1"/>
</dbReference>
<dbReference type="Pfam" id="PF22982">
    <property type="entry name" value="WHD_HRQ1"/>
    <property type="match status" value="1"/>
</dbReference>
<evidence type="ECO:0000256" key="2">
    <source>
        <dbReference type="ARBA" id="ARBA00022840"/>
    </source>
</evidence>
<dbReference type="InterPro" id="IPR014001">
    <property type="entry name" value="Helicase_ATP-bd"/>
</dbReference>
<dbReference type="InterPro" id="IPR011993">
    <property type="entry name" value="PH-like_dom_sf"/>
</dbReference>
<organism evidence="7 8">
    <name type="scientific">Fusarium longipes</name>
    <dbReference type="NCBI Taxonomy" id="694270"/>
    <lineage>
        <taxon>Eukaryota</taxon>
        <taxon>Fungi</taxon>
        <taxon>Dikarya</taxon>
        <taxon>Ascomycota</taxon>
        <taxon>Pezizomycotina</taxon>
        <taxon>Sordariomycetes</taxon>
        <taxon>Hypocreomycetidae</taxon>
        <taxon>Hypocreales</taxon>
        <taxon>Nectriaceae</taxon>
        <taxon>Fusarium</taxon>
    </lineage>
</organism>
<feature type="region of interest" description="Disordered" evidence="3">
    <location>
        <begin position="462"/>
        <end position="521"/>
    </location>
</feature>
<gene>
    <name evidence="7" type="ORF">FLONG3_8206</name>
</gene>
<feature type="compositionally biased region" description="Basic residues" evidence="3">
    <location>
        <begin position="509"/>
        <end position="519"/>
    </location>
</feature>
<comment type="caution">
    <text evidence="7">The sequence shown here is derived from an EMBL/GenBank/DDBJ whole genome shotgun (WGS) entry which is preliminary data.</text>
</comment>
<evidence type="ECO:0000313" key="7">
    <source>
        <dbReference type="EMBL" id="RGP68334.1"/>
    </source>
</evidence>
<dbReference type="SMART" id="SM00487">
    <property type="entry name" value="DEXDc"/>
    <property type="match status" value="1"/>
</dbReference>
<keyword evidence="8" id="KW-1185">Reference proteome</keyword>
<dbReference type="InterPro" id="IPR011545">
    <property type="entry name" value="DEAD/DEAH_box_helicase_dom"/>
</dbReference>
<feature type="region of interest" description="Disordered" evidence="3">
    <location>
        <begin position="1"/>
        <end position="148"/>
    </location>
</feature>
<dbReference type="SMART" id="SM00490">
    <property type="entry name" value="HELICc"/>
    <property type="match status" value="1"/>
</dbReference>
<feature type="region of interest" description="Disordered" evidence="3">
    <location>
        <begin position="1602"/>
        <end position="1629"/>
    </location>
</feature>
<evidence type="ECO:0000313" key="8">
    <source>
        <dbReference type="Proteomes" id="UP000266234"/>
    </source>
</evidence>
<dbReference type="PROSITE" id="PS51194">
    <property type="entry name" value="HELICASE_CTER"/>
    <property type="match status" value="1"/>
</dbReference>
<accession>A0A395S7E5</accession>
<dbReference type="SUPFAM" id="SSF52540">
    <property type="entry name" value="P-loop containing nucleoside triphosphate hydrolases"/>
    <property type="match status" value="1"/>
</dbReference>
<dbReference type="InterPro" id="IPR001650">
    <property type="entry name" value="Helicase_C-like"/>
</dbReference>
<feature type="compositionally biased region" description="Basic and acidic residues" evidence="3">
    <location>
        <begin position="18"/>
        <end position="33"/>
    </location>
</feature>
<dbReference type="PROSITE" id="PS50196">
    <property type="entry name" value="RANBD1"/>
    <property type="match status" value="1"/>
</dbReference>
<dbReference type="GO" id="GO:0003676">
    <property type="term" value="F:nucleic acid binding"/>
    <property type="evidence" value="ECO:0007669"/>
    <property type="project" value="InterPro"/>
</dbReference>
<feature type="compositionally biased region" description="Basic and acidic residues" evidence="3">
    <location>
        <begin position="94"/>
        <end position="112"/>
    </location>
</feature>
<feature type="domain" description="Helicase ATP-binding" evidence="5">
    <location>
        <begin position="838"/>
        <end position="1021"/>
    </location>
</feature>
<keyword evidence="2" id="KW-0067">ATP-binding</keyword>
<feature type="compositionally biased region" description="Polar residues" evidence="3">
    <location>
        <begin position="462"/>
        <end position="480"/>
    </location>
</feature>
<feature type="domain" description="RanBD1" evidence="4">
    <location>
        <begin position="298"/>
        <end position="443"/>
    </location>
</feature>
<feature type="domain" description="Helicase C-terminal" evidence="6">
    <location>
        <begin position="1057"/>
        <end position="1214"/>
    </location>
</feature>
<dbReference type="Gene3D" id="2.30.29.30">
    <property type="entry name" value="Pleckstrin-homology domain (PH domain)/Phosphotyrosine-binding domain (PTB)"/>
    <property type="match status" value="1"/>
</dbReference>
<feature type="compositionally biased region" description="Acidic residues" evidence="3">
    <location>
        <begin position="268"/>
        <end position="287"/>
    </location>
</feature>
<feature type="compositionally biased region" description="Basic and acidic residues" evidence="3">
    <location>
        <begin position="1605"/>
        <end position="1614"/>
    </location>
</feature>
<dbReference type="Pfam" id="PF00270">
    <property type="entry name" value="DEAD"/>
    <property type="match status" value="1"/>
</dbReference>
<dbReference type="PROSITE" id="PS51192">
    <property type="entry name" value="HELICASE_ATP_BIND_1"/>
    <property type="match status" value="1"/>
</dbReference>
<name>A0A395S7E5_9HYPO</name>
<evidence type="ECO:0000259" key="4">
    <source>
        <dbReference type="PROSITE" id="PS50196"/>
    </source>
</evidence>
<dbReference type="GO" id="GO:0036297">
    <property type="term" value="P:interstrand cross-link repair"/>
    <property type="evidence" value="ECO:0007669"/>
    <property type="project" value="TreeGrafter"/>
</dbReference>
<keyword evidence="7" id="KW-0378">Hydrolase</keyword>
<dbReference type="SMART" id="SM00160">
    <property type="entry name" value="RanBD"/>
    <property type="match status" value="1"/>
</dbReference>
<dbReference type="GO" id="GO:0006289">
    <property type="term" value="P:nucleotide-excision repair"/>
    <property type="evidence" value="ECO:0007669"/>
    <property type="project" value="TreeGrafter"/>
</dbReference>
<dbReference type="InterPro" id="IPR000156">
    <property type="entry name" value="Ran_bind_dom"/>
</dbReference>
<dbReference type="Pfam" id="PF09369">
    <property type="entry name" value="MZB"/>
    <property type="match status" value="1"/>
</dbReference>
<dbReference type="OrthoDB" id="18781at2759"/>
<dbReference type="GO" id="GO:0005634">
    <property type="term" value="C:nucleus"/>
    <property type="evidence" value="ECO:0007669"/>
    <property type="project" value="TreeGrafter"/>
</dbReference>
<feature type="compositionally biased region" description="Low complexity" evidence="3">
    <location>
        <begin position="213"/>
        <end position="226"/>
    </location>
</feature>
<dbReference type="SUPFAM" id="SSF50729">
    <property type="entry name" value="PH domain-like"/>
    <property type="match status" value="1"/>
</dbReference>
<evidence type="ECO:0000256" key="3">
    <source>
        <dbReference type="SAM" id="MobiDB-lite"/>
    </source>
</evidence>
<proteinExistence type="predicted"/>
<evidence type="ECO:0000259" key="5">
    <source>
        <dbReference type="PROSITE" id="PS51192"/>
    </source>
</evidence>
<dbReference type="Pfam" id="PF00271">
    <property type="entry name" value="Helicase_C"/>
    <property type="match status" value="1"/>
</dbReference>
<dbReference type="Gene3D" id="3.40.50.300">
    <property type="entry name" value="P-loop containing nucleotide triphosphate hydrolases"/>
    <property type="match status" value="2"/>
</dbReference>
<feature type="compositionally biased region" description="Polar residues" evidence="3">
    <location>
        <begin position="496"/>
        <end position="505"/>
    </location>
</feature>
<feature type="compositionally biased region" description="Polar residues" evidence="3">
    <location>
        <begin position="116"/>
        <end position="144"/>
    </location>
</feature>
<dbReference type="CDD" id="cd18797">
    <property type="entry name" value="SF2_C_Hrq"/>
    <property type="match status" value="1"/>
</dbReference>
<dbReference type="InterPro" id="IPR018973">
    <property type="entry name" value="MZB"/>
</dbReference>
<sequence length="1629" mass="179970">MADDAPDASPKNEPLNVETKEDAETRATRRELKQSSISDPPTSGAEDAANTSDAPDKDMKEQIASPKKKRAHDQLEGSKGEEENDTNSVTSSDSAKDRSLRLEPEKKRHRDEETDLTSAAASSQEATKDSQTGNSPTKKSQPQTSASAFAASGFGKLSSGSSPFASLGATQGSSPFASAATGKPSLSSFASPTASTAAQPAAAPKLTFGSSGGASPFAGLSATNGSPFGGTAFGSAFGTGKPLSSFAAPGAEPPKSEKPSKPFGAPDSDVEEDDDEDGEGEETEQPDETERAASPEKESDEKKKLKLQKIEVNDGEAGEATVVSVRAKMFYHDKEAGWKERGAGMLKINVPQACVEYDDNGAVIPGSFDASALEVDEEAAGGSQGHKVARLIMRQDQTHRVILNTALVAAMKFQEKASLKSVGILFTAFEGEQSKPVSITMRMSAANAKIFMNEIGIIQRELQSSSADSGTADKSLSSSHQGKRKRDVQDDAVVGSPTSSQSSDSKVTRGGKKGKGRPSLKKEASSVVIPCVVEWPEELKRIERTHRALNLVYTFCTTRKHLATTFDTIKSAVEGHIKRELLVDEVASMVALRPEGIYFAYVDETMLQLDVKGTERDEVFRTGKSFRSQAPAHDASVGGYTGLESLDKHHDRDLEPMGREVLFLEFIDGDLKRQVQGKGGEPTKPNRKLRDEQLKMPVYSQKQMTNLIERRNQKFTNAINIFLNKCIEAELDPLETLKEQTKSYIPVPSAQEEFPPEKAAESIPESIPKERKTVTEIVQELKESPWYTGQIVPDGHRVFEQQEPVYGDLNFLLSQDLVNALYNAKGITQFYAHQSEALNSLHDGKHVVVSTSTSSGKSLIYQLPVIRALEEDYNSRAMYIFPTKALAQDQKRSLKDMIGYMPGLEETMIETFDGDTPMTQRNDIREQARVIFTNPDMLHITILPQEERWRSYLKNLKYVVVDELHYYNGQMGSHMSFIMRRLRRICAAVGNRRVKFISCSATVANPEQHFRTIFGIDNVQLIDYDGSPSGRKEFLCWNTPYKDPGDPASGRGSTKFECARLFCALMLRGVRIIAFCRVRAQCELLVSTIKQELESLGRPECTNLVMGYRGGYTAQDRRRIETEMFQGQLLGIVATTALELGIDIGSLDCVMTWGFPYTIANLRQQSGRAGRRNKDSLSILVGDGFATDQHYMQNPDELFTKPNCELQVDLENMLVREGHIQCAAYEMPIRPEEDAKYFGRDLPKVCAERLIRDDMGFYHCHDRFRPIPAKYVAIRDTEDDHFAIVDITNGRNIVLEELEASRATFTLYDGAIFLHQGNPYLVRDFQPDKGMARVERVKVEWTTVQRDYTDIDPTETEAIRTISDSRSHAYYGTIKIQQNVFGFWKVDKKNRVLDAVQVDNPPVIRFSKGMWLDVPKKAMSILQERRLHIAAAIHAAEHAMMSLLPAFVISMPGDVRTECKTAVKEFAKQESQRKRPARLTFYDAKGGVGGSGISTKAFDHVDQLLRDALKRVENCHCERGCVECVASEQCKQANEVMSKAGSQVILKTLLNVEVDVDSLPMGPELNIPMGTETVVLAEPVPYRAKEVVFESGISNRPVELEECEDSAKSGDSGKTDGGGGFEQWLADSI</sequence>
<reference evidence="7 8" key="1">
    <citation type="journal article" date="2018" name="PLoS Pathog.">
        <title>Evolution of structural diversity of trichothecenes, a family of toxins produced by plant pathogenic and entomopathogenic fungi.</title>
        <authorList>
            <person name="Proctor R.H."/>
            <person name="McCormick S.P."/>
            <person name="Kim H.S."/>
            <person name="Cardoza R.E."/>
            <person name="Stanley A.M."/>
            <person name="Lindo L."/>
            <person name="Kelly A."/>
            <person name="Brown D.W."/>
            <person name="Lee T."/>
            <person name="Vaughan M.M."/>
            <person name="Alexander N.J."/>
            <person name="Busman M."/>
            <person name="Gutierrez S."/>
        </authorList>
    </citation>
    <scope>NUCLEOTIDE SEQUENCE [LARGE SCALE GENOMIC DNA]</scope>
    <source>
        <strain evidence="7 8">NRRL 20695</strain>
    </source>
</reference>
<protein>
    <submittedName>
        <fullName evidence="7">Dead deah box helicase</fullName>
    </submittedName>
</protein>
<feature type="compositionally biased region" description="Basic and acidic residues" evidence="3">
    <location>
        <begin position="72"/>
        <end position="81"/>
    </location>
</feature>
<dbReference type="EMBL" id="PXOG01000195">
    <property type="protein sequence ID" value="RGP68334.1"/>
    <property type="molecule type" value="Genomic_DNA"/>
</dbReference>
<dbReference type="Proteomes" id="UP000266234">
    <property type="component" value="Unassembled WGS sequence"/>
</dbReference>